<dbReference type="InterPro" id="IPR045060">
    <property type="entry name" value="Phe-tRNA-ligase_IIc_bsu"/>
</dbReference>
<dbReference type="GO" id="GO:0006432">
    <property type="term" value="P:phenylalanyl-tRNA aminoacylation"/>
    <property type="evidence" value="ECO:0007669"/>
    <property type="project" value="InterPro"/>
</dbReference>
<dbReference type="PANTHER" id="PTHR10947">
    <property type="entry name" value="PHENYLALANYL-TRNA SYNTHETASE BETA CHAIN AND LEUCINE-RICH REPEAT-CONTAINING PROTEIN 47"/>
    <property type="match status" value="1"/>
</dbReference>
<keyword evidence="3" id="KW-1185">Reference proteome</keyword>
<feature type="region of interest" description="Disordered" evidence="1">
    <location>
        <begin position="109"/>
        <end position="131"/>
    </location>
</feature>
<dbReference type="HOGENOM" id="CLU_1929034_0_0_1"/>
<sequence length="131" mass="14864">MTTEEVEEAIKRGLPAERPRFRPTGMYDMLCIEGIARALRIFLGKEKAPEYKLVSPKGGIDDYLTVTIKPETAQIRPYFAGAILRNVKFTPRSYASFIDLQDKLHQNIARKRSSSGPDQVHCTREGPRNAR</sequence>
<dbReference type="Gene3D" id="3.30.56.10">
    <property type="match status" value="1"/>
</dbReference>
<dbReference type="EMBL" id="AFRT01004728">
    <property type="protein sequence ID" value="ELU35964.1"/>
    <property type="molecule type" value="Genomic_DNA"/>
</dbReference>
<dbReference type="Proteomes" id="UP000011668">
    <property type="component" value="Unassembled WGS sequence"/>
</dbReference>
<evidence type="ECO:0000313" key="2">
    <source>
        <dbReference type="EMBL" id="ELU35964.1"/>
    </source>
</evidence>
<dbReference type="OrthoDB" id="2667672at2759"/>
<gene>
    <name evidence="2" type="ORF">AG1IA_10006</name>
</gene>
<dbReference type="InterPro" id="IPR020825">
    <property type="entry name" value="Phe-tRNA_synthase-like_B3/B4"/>
</dbReference>
<evidence type="ECO:0000313" key="3">
    <source>
        <dbReference type="Proteomes" id="UP000011668"/>
    </source>
</evidence>
<dbReference type="Gene3D" id="3.50.40.10">
    <property type="entry name" value="Phenylalanyl-trna Synthetase, Chain B, domain 3"/>
    <property type="match status" value="1"/>
</dbReference>
<dbReference type="STRING" id="983506.L8WHV3"/>
<comment type="caution">
    <text evidence="2">The sequence shown here is derived from an EMBL/GenBank/DDBJ whole genome shotgun (WGS) entry which is preliminary data.</text>
</comment>
<protein>
    <submittedName>
        <fullName evidence="2">Uncharacterized protein</fullName>
    </submittedName>
</protein>
<dbReference type="GO" id="GO:0004826">
    <property type="term" value="F:phenylalanine-tRNA ligase activity"/>
    <property type="evidence" value="ECO:0007669"/>
    <property type="project" value="InterPro"/>
</dbReference>
<accession>L8WHV3</accession>
<proteinExistence type="predicted"/>
<dbReference type="PANTHER" id="PTHR10947:SF0">
    <property type="entry name" value="PHENYLALANINE--TRNA LIGASE BETA SUBUNIT"/>
    <property type="match status" value="1"/>
</dbReference>
<reference evidence="2 3" key="1">
    <citation type="journal article" date="2013" name="Nat. Commun.">
        <title>The evolution and pathogenic mechanisms of the rice sheath blight pathogen.</title>
        <authorList>
            <person name="Zheng A."/>
            <person name="Lin R."/>
            <person name="Xu L."/>
            <person name="Qin P."/>
            <person name="Tang C."/>
            <person name="Ai P."/>
            <person name="Zhang D."/>
            <person name="Liu Y."/>
            <person name="Sun Z."/>
            <person name="Feng H."/>
            <person name="Wang Y."/>
            <person name="Chen Y."/>
            <person name="Liang X."/>
            <person name="Fu R."/>
            <person name="Li Q."/>
            <person name="Zhang J."/>
            <person name="Yu X."/>
            <person name="Xie Z."/>
            <person name="Ding L."/>
            <person name="Guan P."/>
            <person name="Tang J."/>
            <person name="Liang Y."/>
            <person name="Wang S."/>
            <person name="Deng Q."/>
            <person name="Li S."/>
            <person name="Zhu J."/>
            <person name="Wang L."/>
            <person name="Liu H."/>
            <person name="Li P."/>
        </authorList>
    </citation>
    <scope>NUCLEOTIDE SEQUENCE [LARGE SCALE GENOMIC DNA]</scope>
    <source>
        <strain evidence="3">AG-1 IA</strain>
    </source>
</reference>
<organism evidence="2 3">
    <name type="scientific">Thanatephorus cucumeris (strain AG1-IA)</name>
    <name type="common">Rice sheath blight fungus</name>
    <name type="synonym">Rhizoctonia solani</name>
    <dbReference type="NCBI Taxonomy" id="983506"/>
    <lineage>
        <taxon>Eukaryota</taxon>
        <taxon>Fungi</taxon>
        <taxon>Dikarya</taxon>
        <taxon>Basidiomycota</taxon>
        <taxon>Agaricomycotina</taxon>
        <taxon>Agaricomycetes</taxon>
        <taxon>Cantharellales</taxon>
        <taxon>Ceratobasidiaceae</taxon>
        <taxon>Rhizoctonia</taxon>
        <taxon>Rhizoctonia solani AG-1</taxon>
    </lineage>
</organism>
<dbReference type="GO" id="GO:0009328">
    <property type="term" value="C:phenylalanine-tRNA ligase complex"/>
    <property type="evidence" value="ECO:0007669"/>
    <property type="project" value="TreeGrafter"/>
</dbReference>
<dbReference type="AlphaFoldDB" id="L8WHV3"/>
<feature type="compositionally biased region" description="Basic and acidic residues" evidence="1">
    <location>
        <begin position="121"/>
        <end position="131"/>
    </location>
</feature>
<evidence type="ECO:0000256" key="1">
    <source>
        <dbReference type="SAM" id="MobiDB-lite"/>
    </source>
</evidence>
<name>L8WHV3_THACA</name>